<dbReference type="OrthoDB" id="10575at2157"/>
<reference evidence="6" key="3">
    <citation type="submission" date="2022-09" db="EMBL/GenBank/DDBJ databases">
        <title>Complete genome sequence of Vulcanisaeta souniana.</title>
        <authorList>
            <person name="Kato S."/>
            <person name="Itoh T."/>
            <person name="Ohkuma M."/>
        </authorList>
    </citation>
    <scope>NUCLEOTIDE SEQUENCE [LARGE SCALE GENOMIC DNA]</scope>
    <source>
        <strain evidence="6">JCM 11219</strain>
    </source>
</reference>
<dbReference type="InterPro" id="IPR051162">
    <property type="entry name" value="T4SS_component"/>
</dbReference>
<keyword evidence="6" id="KW-1185">Reference proteome</keyword>
<gene>
    <name evidence="4" type="ORF">GCM10007112_02890</name>
    <name evidence="3" type="ORF">Vsou_10150</name>
</gene>
<dbReference type="SUPFAM" id="SSF52540">
    <property type="entry name" value="P-loop containing nucleoside triphosphate hydrolases"/>
    <property type="match status" value="1"/>
</dbReference>
<evidence type="ECO:0000259" key="2">
    <source>
        <dbReference type="SMART" id="SM00382"/>
    </source>
</evidence>
<name>A0A830EEM0_9CREN</name>
<evidence type="ECO:0000313" key="4">
    <source>
        <dbReference type="EMBL" id="GGI69334.1"/>
    </source>
</evidence>
<accession>A0A830EEM0</accession>
<reference evidence="3" key="4">
    <citation type="journal article" date="2023" name="Microbiol. Resour. Announc.">
        <title>Complete Genome Sequence of Vulcanisaeta souniana Strain IC-059, a Hyperthermophilic Archaeon Isolated from Hot Spring Water in Japan.</title>
        <authorList>
            <person name="Kato S."/>
            <person name="Itoh T."/>
            <person name="Wu L."/>
            <person name="Ma J."/>
            <person name="Ohkuma M."/>
        </authorList>
    </citation>
    <scope>NUCLEOTIDE SEQUENCE</scope>
    <source>
        <strain evidence="3">JCM 11219</strain>
    </source>
</reference>
<dbReference type="PANTHER" id="PTHR30121:SF11">
    <property type="entry name" value="AAA+ ATPASE DOMAIN-CONTAINING PROTEIN"/>
    <property type="match status" value="1"/>
</dbReference>
<dbReference type="GeneID" id="76206562"/>
<keyword evidence="1" id="KW-0472">Membrane</keyword>
<dbReference type="PANTHER" id="PTHR30121">
    <property type="entry name" value="UNCHARACTERIZED PROTEIN YJGR-RELATED"/>
    <property type="match status" value="1"/>
</dbReference>
<evidence type="ECO:0000313" key="6">
    <source>
        <dbReference type="Proteomes" id="UP001060771"/>
    </source>
</evidence>
<dbReference type="EMBL" id="AP026830">
    <property type="protein sequence ID" value="BDR91922.1"/>
    <property type="molecule type" value="Genomic_DNA"/>
</dbReference>
<reference evidence="4" key="1">
    <citation type="journal article" date="2014" name="Int. J. Syst. Evol. Microbiol.">
        <title>Complete genome sequence of Corynebacterium casei LMG S-19264T (=DSM 44701T), isolated from a smear-ripened cheese.</title>
        <authorList>
            <consortium name="US DOE Joint Genome Institute (JGI-PGF)"/>
            <person name="Walter F."/>
            <person name="Albersmeier A."/>
            <person name="Kalinowski J."/>
            <person name="Ruckert C."/>
        </authorList>
    </citation>
    <scope>NUCLEOTIDE SEQUENCE</scope>
    <source>
        <strain evidence="4">JCM 11219</strain>
    </source>
</reference>
<evidence type="ECO:0000313" key="5">
    <source>
        <dbReference type="Proteomes" id="UP000657075"/>
    </source>
</evidence>
<feature type="domain" description="AAA+ ATPase" evidence="2">
    <location>
        <begin position="375"/>
        <end position="676"/>
    </location>
</feature>
<proteinExistence type="predicted"/>
<dbReference type="Gene3D" id="3.40.50.300">
    <property type="entry name" value="P-loop containing nucleotide triphosphate hydrolases"/>
    <property type="match status" value="2"/>
</dbReference>
<sequence>MRTRLLISIVLALLAYVLDHRVYLIAVNVLVPLILIKDLISLREQVRLFINNGDPVRFAKIDLARVTIDGRRIIGLRVLSVPYTLDSSFDDALAKARAFIKLSAKYRAIMVMASGGSYVIGIEEGSYRGFITELTRLGVEVRRISGFELARAMRLNVRHRSMARFPLLLIPMPILIIASAYALLVFLIFYGFYSIMDLPKRGYVVKFGFNNEAISDTRVTRALDMTALRANAFGLISNARADVMLVILPGEEMQERIKGIASRAYSNFLAFRHVKYFLSYKGVENAIRRVQQGEGIYSIYLVSTARFNSSFKWRRIQAPPFSRVLGVRRDYAWSMELDLVFLTPFVFPLVNEEHGLAMIGRDTNNNDVYWVFGKLSPHMLIVGPTGTGKTTLAMSMAYQVKRELGGTVRVLIIDPHGHTKHLGKLMRVNVVDLAGTKVITSDLSTLVESIRMSNPLLSVGTEGALLRMAGMGNGEVLGIDDLVGRIRKLANDLILKEAYYNLYNSLALLLNYYDHGEVKPLDVNQLLNDDVIFMMGSIINDELLRYLTMLILLSVMRRAVMECRNPPCPLKYLVIIDEAHNVLGLPSEYKLLGVSNPVEKMLRELRKFGVALWVLMQPPVDVLDPSVLENMGTLVMLSGNSQYVSHLLPVISGISNDDALWLLSGRYKALVMRQGEPKPTRLVQLFVPRELIMEKNNYDFESTDNR</sequence>
<keyword evidence="1" id="KW-0812">Transmembrane</keyword>
<keyword evidence="1" id="KW-1133">Transmembrane helix</keyword>
<dbReference type="Proteomes" id="UP001060771">
    <property type="component" value="Chromosome"/>
</dbReference>
<organism evidence="4 5">
    <name type="scientific">Vulcanisaeta souniana JCM 11219</name>
    <dbReference type="NCBI Taxonomy" id="1293586"/>
    <lineage>
        <taxon>Archaea</taxon>
        <taxon>Thermoproteota</taxon>
        <taxon>Thermoprotei</taxon>
        <taxon>Thermoproteales</taxon>
        <taxon>Thermoproteaceae</taxon>
        <taxon>Vulcanisaeta</taxon>
    </lineage>
</organism>
<reference evidence="4" key="2">
    <citation type="submission" date="2020-09" db="EMBL/GenBank/DDBJ databases">
        <authorList>
            <person name="Sun Q."/>
            <person name="Ohkuma M."/>
        </authorList>
    </citation>
    <scope>NUCLEOTIDE SEQUENCE</scope>
    <source>
        <strain evidence="4">JCM 11219</strain>
    </source>
</reference>
<dbReference type="RefSeq" id="WP_188602381.1">
    <property type="nucleotide sequence ID" value="NZ_AP026830.1"/>
</dbReference>
<dbReference type="AlphaFoldDB" id="A0A830EEM0"/>
<dbReference type="Proteomes" id="UP000657075">
    <property type="component" value="Unassembled WGS sequence"/>
</dbReference>
<protein>
    <recommendedName>
        <fullName evidence="2">AAA+ ATPase domain-containing protein</fullName>
    </recommendedName>
</protein>
<dbReference type="Pfam" id="PF01935">
    <property type="entry name" value="DUF87"/>
    <property type="match status" value="1"/>
</dbReference>
<dbReference type="SMART" id="SM00382">
    <property type="entry name" value="AAA"/>
    <property type="match status" value="1"/>
</dbReference>
<dbReference type="EMBL" id="BMNM01000001">
    <property type="protein sequence ID" value="GGI69334.1"/>
    <property type="molecule type" value="Genomic_DNA"/>
</dbReference>
<dbReference type="InterPro" id="IPR027417">
    <property type="entry name" value="P-loop_NTPase"/>
</dbReference>
<evidence type="ECO:0000313" key="3">
    <source>
        <dbReference type="EMBL" id="BDR91922.1"/>
    </source>
</evidence>
<dbReference type="InterPro" id="IPR002789">
    <property type="entry name" value="HerA_central"/>
</dbReference>
<evidence type="ECO:0000256" key="1">
    <source>
        <dbReference type="SAM" id="Phobius"/>
    </source>
</evidence>
<dbReference type="InterPro" id="IPR003593">
    <property type="entry name" value="AAA+_ATPase"/>
</dbReference>
<feature type="transmembrane region" description="Helical" evidence="1">
    <location>
        <begin position="168"/>
        <end position="193"/>
    </location>
</feature>